<dbReference type="Proteomes" id="UP000053593">
    <property type="component" value="Unassembled WGS sequence"/>
</dbReference>
<dbReference type="EMBL" id="KN834772">
    <property type="protein sequence ID" value="KIK61180.1"/>
    <property type="molecule type" value="Genomic_DNA"/>
</dbReference>
<feature type="compositionally biased region" description="Polar residues" evidence="1">
    <location>
        <begin position="88"/>
        <end position="125"/>
    </location>
</feature>
<gene>
    <name evidence="2" type="ORF">GYMLUDRAFT_43253</name>
</gene>
<dbReference type="HOGENOM" id="CLU_102627_0_0_1"/>
<evidence type="ECO:0000313" key="3">
    <source>
        <dbReference type="Proteomes" id="UP000053593"/>
    </source>
</evidence>
<proteinExistence type="predicted"/>
<name>A0A0D0BBS4_9AGAR</name>
<organism evidence="2 3">
    <name type="scientific">Collybiopsis luxurians FD-317 M1</name>
    <dbReference type="NCBI Taxonomy" id="944289"/>
    <lineage>
        <taxon>Eukaryota</taxon>
        <taxon>Fungi</taxon>
        <taxon>Dikarya</taxon>
        <taxon>Basidiomycota</taxon>
        <taxon>Agaricomycotina</taxon>
        <taxon>Agaricomycetes</taxon>
        <taxon>Agaricomycetidae</taxon>
        <taxon>Agaricales</taxon>
        <taxon>Marasmiineae</taxon>
        <taxon>Omphalotaceae</taxon>
        <taxon>Collybiopsis</taxon>
        <taxon>Collybiopsis luxurians</taxon>
    </lineage>
</organism>
<accession>A0A0D0BBS4</accession>
<evidence type="ECO:0000256" key="1">
    <source>
        <dbReference type="SAM" id="MobiDB-lite"/>
    </source>
</evidence>
<keyword evidence="3" id="KW-1185">Reference proteome</keyword>
<dbReference type="AlphaFoldDB" id="A0A0D0BBS4"/>
<evidence type="ECO:0000313" key="2">
    <source>
        <dbReference type="EMBL" id="KIK61180.1"/>
    </source>
</evidence>
<feature type="region of interest" description="Disordered" evidence="1">
    <location>
        <begin position="81"/>
        <end position="125"/>
    </location>
</feature>
<sequence length="189" mass="20914">MLKSEYLSAPTSCRGRFLPLLEDFRIIVVRCEGLHERLNRQNVVLAVARLFYDSKKIQKCWEEVKERGSELRVRISRLKEHWPDHTRPSQSNQSPTLSIAQEHSQSGNTSLNPPHTSIPPSSGTLATVNSLHSVSNATIQNSEFNSAANNVINTTLHYPLAGIVNNSGSVVITINNYGAPDGPSRQQSS</sequence>
<protein>
    <submittedName>
        <fullName evidence="2">Uncharacterized protein</fullName>
    </submittedName>
</protein>
<reference evidence="2 3" key="1">
    <citation type="submission" date="2014-04" db="EMBL/GenBank/DDBJ databases">
        <title>Evolutionary Origins and Diversification of the Mycorrhizal Mutualists.</title>
        <authorList>
            <consortium name="DOE Joint Genome Institute"/>
            <consortium name="Mycorrhizal Genomics Consortium"/>
            <person name="Kohler A."/>
            <person name="Kuo A."/>
            <person name="Nagy L.G."/>
            <person name="Floudas D."/>
            <person name="Copeland A."/>
            <person name="Barry K.W."/>
            <person name="Cichocki N."/>
            <person name="Veneault-Fourrey C."/>
            <person name="LaButti K."/>
            <person name="Lindquist E.A."/>
            <person name="Lipzen A."/>
            <person name="Lundell T."/>
            <person name="Morin E."/>
            <person name="Murat C."/>
            <person name="Riley R."/>
            <person name="Ohm R."/>
            <person name="Sun H."/>
            <person name="Tunlid A."/>
            <person name="Henrissat B."/>
            <person name="Grigoriev I.V."/>
            <person name="Hibbett D.S."/>
            <person name="Martin F."/>
        </authorList>
    </citation>
    <scope>NUCLEOTIDE SEQUENCE [LARGE SCALE GENOMIC DNA]</scope>
    <source>
        <strain evidence="2 3">FD-317 M1</strain>
    </source>
</reference>